<organism evidence="4 5">
    <name type="scientific">Paracoccus isoporae</name>
    <dbReference type="NCBI Taxonomy" id="591205"/>
    <lineage>
        <taxon>Bacteria</taxon>
        <taxon>Pseudomonadati</taxon>
        <taxon>Pseudomonadota</taxon>
        <taxon>Alphaproteobacteria</taxon>
        <taxon>Rhodobacterales</taxon>
        <taxon>Paracoccaceae</taxon>
        <taxon>Paracoccus</taxon>
    </lineage>
</organism>
<feature type="domain" description="3-keto-alpha-glucoside-1,2-lyase/3-keto-2-hydroxy-glucal hydratase" evidence="3">
    <location>
        <begin position="240"/>
        <end position="432"/>
    </location>
</feature>
<reference evidence="4 5" key="1">
    <citation type="submission" date="2016-10" db="EMBL/GenBank/DDBJ databases">
        <authorList>
            <person name="de Groot N.N."/>
        </authorList>
    </citation>
    <scope>NUCLEOTIDE SEQUENCE [LARGE SCALE GENOMIC DNA]</scope>
    <source>
        <strain evidence="4 5">DSM 22220</strain>
    </source>
</reference>
<feature type="compositionally biased region" description="Low complexity" evidence="1">
    <location>
        <begin position="37"/>
        <end position="53"/>
    </location>
</feature>
<keyword evidence="2" id="KW-0732">Signal</keyword>
<evidence type="ECO:0000256" key="1">
    <source>
        <dbReference type="SAM" id="MobiDB-lite"/>
    </source>
</evidence>
<feature type="signal peptide" evidence="2">
    <location>
        <begin position="1"/>
        <end position="22"/>
    </location>
</feature>
<gene>
    <name evidence="4" type="ORF">SAMN05421538_11075</name>
</gene>
<accession>A0A1G7FBD0</accession>
<dbReference type="Pfam" id="PF06439">
    <property type="entry name" value="3keto-disac_hyd"/>
    <property type="match status" value="1"/>
</dbReference>
<dbReference type="Gene3D" id="2.60.120.560">
    <property type="entry name" value="Exo-inulinase, domain 1"/>
    <property type="match status" value="1"/>
</dbReference>
<dbReference type="EMBL" id="FNAH01000010">
    <property type="protein sequence ID" value="SDE73181.1"/>
    <property type="molecule type" value="Genomic_DNA"/>
</dbReference>
<name>A0A1G7FBD0_9RHOB</name>
<feature type="compositionally biased region" description="Acidic residues" evidence="1">
    <location>
        <begin position="158"/>
        <end position="169"/>
    </location>
</feature>
<feature type="region of interest" description="Disordered" evidence="1">
    <location>
        <begin position="23"/>
        <end position="215"/>
    </location>
</feature>
<keyword evidence="5" id="KW-1185">Reference proteome</keyword>
<dbReference type="InterPro" id="IPR010496">
    <property type="entry name" value="AL/BT2_dom"/>
</dbReference>
<feature type="chain" id="PRO_5011626283" description="3-keto-alpha-glucoside-1,2-lyase/3-keto-2-hydroxy-glucal hydratase domain-containing protein" evidence="2">
    <location>
        <begin position="23"/>
        <end position="434"/>
    </location>
</feature>
<sequence length="434" mass="45120">MNHFLTTTALAVSLCAAGLAHAQDSEAENELTAEQNAAEAQGVPAPAAAPSPAEELDTEDNPDAAEDAGEDDTEGDAPLPEPARPDAASDMVDPAATEAEDAMADDAGNAATESGSAMEDGASSDASGDDDGAGEGTAGDDMASDAAASEDMARDDAAGEEMAGEEMAGEDMAGQDAAAAGGDAEDGDAAGDDAEGEEAEGEDAATAPAMDDAARSTVTEIWEPVPETVDAPADAPPSDAVVLFDGSNLDAWESVEGGAAPWQVADGVMTVERQSGAIRTKESFCDVQMHIEWRAPEDIEGFEGQDRGNSGVFFQELYEVQVLDSSDNPTYANGQAASVYKQHIPLVNASRGPGEWQEYDIIFDAPEFSDEGDLEKPAYITVFHNGVVVQNHVELQGGTVWIGYPQYQAHGCAPIQLQDHDASVSYRNIWVRPM</sequence>
<feature type="compositionally biased region" description="Acidic residues" evidence="1">
    <location>
        <begin position="183"/>
        <end position="203"/>
    </location>
</feature>
<proteinExistence type="predicted"/>
<dbReference type="AlphaFoldDB" id="A0A1G7FBD0"/>
<dbReference type="Proteomes" id="UP000199344">
    <property type="component" value="Unassembled WGS sequence"/>
</dbReference>
<protein>
    <recommendedName>
        <fullName evidence="3">3-keto-alpha-glucoside-1,2-lyase/3-keto-2-hydroxy-glucal hydratase domain-containing protein</fullName>
    </recommendedName>
</protein>
<evidence type="ECO:0000259" key="3">
    <source>
        <dbReference type="Pfam" id="PF06439"/>
    </source>
</evidence>
<dbReference type="STRING" id="591205.SAMN05421538_11075"/>
<dbReference type="RefSeq" id="WP_245727342.1">
    <property type="nucleotide sequence ID" value="NZ_FNAH01000010.1"/>
</dbReference>
<feature type="compositionally biased region" description="Low complexity" evidence="1">
    <location>
        <begin position="139"/>
        <end position="150"/>
    </location>
</feature>
<feature type="compositionally biased region" description="Low complexity" evidence="1">
    <location>
        <begin position="105"/>
        <end position="126"/>
    </location>
</feature>
<evidence type="ECO:0000313" key="4">
    <source>
        <dbReference type="EMBL" id="SDE73181.1"/>
    </source>
</evidence>
<feature type="compositionally biased region" description="Acidic residues" evidence="1">
    <location>
        <begin position="54"/>
        <end position="75"/>
    </location>
</feature>
<dbReference type="GO" id="GO:0016787">
    <property type="term" value="F:hydrolase activity"/>
    <property type="evidence" value="ECO:0007669"/>
    <property type="project" value="InterPro"/>
</dbReference>
<evidence type="ECO:0000313" key="5">
    <source>
        <dbReference type="Proteomes" id="UP000199344"/>
    </source>
</evidence>
<evidence type="ECO:0000256" key="2">
    <source>
        <dbReference type="SAM" id="SignalP"/>
    </source>
</evidence>
<feature type="compositionally biased region" description="Low complexity" evidence="1">
    <location>
        <begin position="170"/>
        <end position="182"/>
    </location>
</feature>